<proteinExistence type="predicted"/>
<accession>A0ABP5H7X1</accession>
<feature type="region of interest" description="Disordered" evidence="1">
    <location>
        <begin position="68"/>
        <end position="92"/>
    </location>
</feature>
<dbReference type="EMBL" id="BAAAPE010000001">
    <property type="protein sequence ID" value="GAA2062324.1"/>
    <property type="molecule type" value="Genomic_DNA"/>
</dbReference>
<sequence>MGQPPDEQRERRAEGEILARVKQLVADEHRLREQLAQGSVTGEEEREALSGLERELDQCWDLLRQRRAKHEAGGNPAEASVRPSSEVEGYLS</sequence>
<protein>
    <submittedName>
        <fullName evidence="2">DUF2630 family protein</fullName>
    </submittedName>
</protein>
<evidence type="ECO:0000256" key="1">
    <source>
        <dbReference type="SAM" id="MobiDB-lite"/>
    </source>
</evidence>
<dbReference type="Proteomes" id="UP001500016">
    <property type="component" value="Unassembled WGS sequence"/>
</dbReference>
<dbReference type="RefSeq" id="WP_344523484.1">
    <property type="nucleotide sequence ID" value="NZ_BAAAPE010000001.1"/>
</dbReference>
<evidence type="ECO:0000313" key="2">
    <source>
        <dbReference type="EMBL" id="GAA2062324.1"/>
    </source>
</evidence>
<evidence type="ECO:0000313" key="3">
    <source>
        <dbReference type="Proteomes" id="UP001500016"/>
    </source>
</evidence>
<dbReference type="Pfam" id="PF10944">
    <property type="entry name" value="DUF2630"/>
    <property type="match status" value="1"/>
</dbReference>
<reference evidence="3" key="1">
    <citation type="journal article" date="2019" name="Int. J. Syst. Evol. Microbiol.">
        <title>The Global Catalogue of Microorganisms (GCM) 10K type strain sequencing project: providing services to taxonomists for standard genome sequencing and annotation.</title>
        <authorList>
            <consortium name="The Broad Institute Genomics Platform"/>
            <consortium name="The Broad Institute Genome Sequencing Center for Infectious Disease"/>
            <person name="Wu L."/>
            <person name="Ma J."/>
        </authorList>
    </citation>
    <scope>NUCLEOTIDE SEQUENCE [LARGE SCALE GENOMIC DNA]</scope>
    <source>
        <strain evidence="3">JCM 15478</strain>
    </source>
</reference>
<comment type="caution">
    <text evidence="2">The sequence shown here is derived from an EMBL/GenBank/DDBJ whole genome shotgun (WGS) entry which is preliminary data.</text>
</comment>
<name>A0ABP5H7X1_9ACTN</name>
<keyword evidence="3" id="KW-1185">Reference proteome</keyword>
<gene>
    <name evidence="2" type="ORF">GCM10009801_05340</name>
</gene>
<dbReference type="InterPro" id="IPR020311">
    <property type="entry name" value="Uncharacterised_Rv0898c"/>
</dbReference>
<organism evidence="2 3">
    <name type="scientific">Streptomyces albiaxialis</name>
    <dbReference type="NCBI Taxonomy" id="329523"/>
    <lineage>
        <taxon>Bacteria</taxon>
        <taxon>Bacillati</taxon>
        <taxon>Actinomycetota</taxon>
        <taxon>Actinomycetes</taxon>
        <taxon>Kitasatosporales</taxon>
        <taxon>Streptomycetaceae</taxon>
        <taxon>Streptomyces</taxon>
    </lineage>
</organism>